<accession>A0ABY4ZA12</accession>
<feature type="domain" description="Isochorismatase-like" evidence="2">
    <location>
        <begin position="31"/>
        <end position="200"/>
    </location>
</feature>
<evidence type="ECO:0000256" key="1">
    <source>
        <dbReference type="ARBA" id="ARBA00022801"/>
    </source>
</evidence>
<dbReference type="SUPFAM" id="SSF52499">
    <property type="entry name" value="Isochorismatase-like hydrolases"/>
    <property type="match status" value="1"/>
</dbReference>
<dbReference type="EMBL" id="CP099468">
    <property type="protein sequence ID" value="USQ85712.1"/>
    <property type="molecule type" value="Genomic_DNA"/>
</dbReference>
<dbReference type="InterPro" id="IPR016291">
    <property type="entry name" value="Isochorismatase"/>
</dbReference>
<dbReference type="PRINTS" id="PR01398">
    <property type="entry name" value="ISCHRISMTASE"/>
</dbReference>
<dbReference type="InterPro" id="IPR000868">
    <property type="entry name" value="Isochorismatase-like_dom"/>
</dbReference>
<dbReference type="PANTHER" id="PTHR43540:SF3">
    <property type="entry name" value="ENTEROBACTIN SYNTHASE COMPONENT B"/>
    <property type="match status" value="1"/>
</dbReference>
<keyword evidence="1" id="KW-0378">Hydrolase</keyword>
<evidence type="ECO:0000313" key="3">
    <source>
        <dbReference type="EMBL" id="USQ85712.1"/>
    </source>
</evidence>
<reference evidence="3" key="1">
    <citation type="submission" date="2022-06" db="EMBL/GenBank/DDBJ databases">
        <title>Complete genome sequence of soil microorganisms Streptomyces sp. Qhu-M197 isolated from Alpine meadows habitats on the Tibetan Plateau.</title>
        <authorList>
            <person name="Zhang B."/>
            <person name="Xiang X."/>
            <person name="Fan J."/>
        </authorList>
    </citation>
    <scope>NUCLEOTIDE SEQUENCE</scope>
    <source>
        <strain evidence="3">Qhu-M197</strain>
    </source>
</reference>
<sequence>MDVPVIDPYPMPGPDQLVESRVDWTADPERSALLVLNMQGFFLRPYTRGAPPLDALLANCSALLRTCRGLRVPVVHTVQPGTQAPGERGLLTDFWGKGLDDVLEDAAIVRELTPDASGAVLSAWRYSAFFGSGLARQLRELGRDQLVICGVYAHLSCVTTAVDAFSHNLEVFLAADAVADFSAHEHRAALAWAASCCAAVKPTGRLTAELLHASRAHGE</sequence>
<dbReference type="Proteomes" id="UP001056374">
    <property type="component" value="Chromosome"/>
</dbReference>
<name>A0ABY4ZA12_9ACTN</name>
<protein>
    <submittedName>
        <fullName evidence="3">Isochorismatase family protein</fullName>
    </submittedName>
</protein>
<dbReference type="InterPro" id="IPR050272">
    <property type="entry name" value="Isochorismatase-like_hydrls"/>
</dbReference>
<dbReference type="InterPro" id="IPR036380">
    <property type="entry name" value="Isochorismatase-like_sf"/>
</dbReference>
<dbReference type="RefSeq" id="WP_252550934.1">
    <property type="nucleotide sequence ID" value="NZ_CP099468.1"/>
</dbReference>
<evidence type="ECO:0000259" key="2">
    <source>
        <dbReference type="Pfam" id="PF00857"/>
    </source>
</evidence>
<gene>
    <name evidence="3" type="ORF">NFX46_19270</name>
</gene>
<dbReference type="PANTHER" id="PTHR43540">
    <property type="entry name" value="PEROXYUREIDOACRYLATE/UREIDOACRYLATE AMIDOHYDROLASE-RELATED"/>
    <property type="match status" value="1"/>
</dbReference>
<organism evidence="3 4">
    <name type="scientific">Streptomyces phaeoluteigriseus</name>
    <dbReference type="NCBI Taxonomy" id="114686"/>
    <lineage>
        <taxon>Bacteria</taxon>
        <taxon>Bacillati</taxon>
        <taxon>Actinomycetota</taxon>
        <taxon>Actinomycetes</taxon>
        <taxon>Kitasatosporales</taxon>
        <taxon>Streptomycetaceae</taxon>
        <taxon>Streptomyces</taxon>
        <taxon>Streptomyces aurantiacus group</taxon>
    </lineage>
</organism>
<keyword evidence="4" id="KW-1185">Reference proteome</keyword>
<proteinExistence type="predicted"/>
<dbReference type="Pfam" id="PF00857">
    <property type="entry name" value="Isochorismatase"/>
    <property type="match status" value="1"/>
</dbReference>
<evidence type="ECO:0000313" key="4">
    <source>
        <dbReference type="Proteomes" id="UP001056374"/>
    </source>
</evidence>
<dbReference type="Gene3D" id="3.40.50.850">
    <property type="entry name" value="Isochorismatase-like"/>
    <property type="match status" value="1"/>
</dbReference>